<organism evidence="2 3">
    <name type="scientific">Knipowitschia caucasica</name>
    <name type="common">Caucasian dwarf goby</name>
    <name type="synonym">Pomatoschistus caucasicus</name>
    <dbReference type="NCBI Taxonomy" id="637954"/>
    <lineage>
        <taxon>Eukaryota</taxon>
        <taxon>Metazoa</taxon>
        <taxon>Chordata</taxon>
        <taxon>Craniata</taxon>
        <taxon>Vertebrata</taxon>
        <taxon>Euteleostomi</taxon>
        <taxon>Actinopterygii</taxon>
        <taxon>Neopterygii</taxon>
        <taxon>Teleostei</taxon>
        <taxon>Neoteleostei</taxon>
        <taxon>Acanthomorphata</taxon>
        <taxon>Gobiaria</taxon>
        <taxon>Gobiiformes</taxon>
        <taxon>Gobioidei</taxon>
        <taxon>Gobiidae</taxon>
        <taxon>Gobiinae</taxon>
        <taxon>Knipowitschia</taxon>
    </lineage>
</organism>
<feature type="compositionally biased region" description="Basic and acidic residues" evidence="1">
    <location>
        <begin position="82"/>
        <end position="95"/>
    </location>
</feature>
<dbReference type="EMBL" id="OZ035842">
    <property type="protein sequence ID" value="CAL1594817.1"/>
    <property type="molecule type" value="Genomic_DNA"/>
</dbReference>
<protein>
    <submittedName>
        <fullName evidence="2">Uncharacterized protein</fullName>
    </submittedName>
</protein>
<feature type="region of interest" description="Disordered" evidence="1">
    <location>
        <begin position="39"/>
        <end position="127"/>
    </location>
</feature>
<keyword evidence="3" id="KW-1185">Reference proteome</keyword>
<dbReference type="AlphaFoldDB" id="A0AAV2L3D2"/>
<feature type="compositionally biased region" description="Basic and acidic residues" evidence="1">
    <location>
        <begin position="17"/>
        <end position="27"/>
    </location>
</feature>
<evidence type="ECO:0000313" key="3">
    <source>
        <dbReference type="Proteomes" id="UP001497482"/>
    </source>
</evidence>
<sequence>MIDRCTCSTHPLPLSSSRRDVTPQQREARLGYVHCGWPVRGLSVPDTDPDHSPASHQPHTGLSPASHRPHTSFTGASLGNHHGVDRGSGRDKRETQTSALLQPSSREQRDQRDQRDLLRVSRASSLF</sequence>
<dbReference type="Proteomes" id="UP001497482">
    <property type="component" value="Chromosome 20"/>
</dbReference>
<name>A0AAV2L3D2_KNICA</name>
<accession>A0AAV2L3D2</accession>
<gene>
    <name evidence="2" type="ORF">KC01_LOCUS23744</name>
</gene>
<proteinExistence type="predicted"/>
<feature type="compositionally biased region" description="Basic and acidic residues" evidence="1">
    <location>
        <begin position="106"/>
        <end position="119"/>
    </location>
</feature>
<feature type="region of interest" description="Disordered" evidence="1">
    <location>
        <begin position="1"/>
        <end position="27"/>
    </location>
</feature>
<evidence type="ECO:0000313" key="2">
    <source>
        <dbReference type="EMBL" id="CAL1594817.1"/>
    </source>
</evidence>
<evidence type="ECO:0000256" key="1">
    <source>
        <dbReference type="SAM" id="MobiDB-lite"/>
    </source>
</evidence>
<reference evidence="2 3" key="1">
    <citation type="submission" date="2024-04" db="EMBL/GenBank/DDBJ databases">
        <authorList>
            <person name="Waldvogel A.-M."/>
            <person name="Schoenle A."/>
        </authorList>
    </citation>
    <scope>NUCLEOTIDE SEQUENCE [LARGE SCALE GENOMIC DNA]</scope>
</reference>